<evidence type="ECO:0000313" key="3">
    <source>
        <dbReference type="EMBL" id="QFI53570.1"/>
    </source>
</evidence>
<accession>A0A5J6WRV6</accession>
<evidence type="ECO:0000313" key="4">
    <source>
        <dbReference type="Proteomes" id="UP000594034"/>
    </source>
</evidence>
<evidence type="ECO:0000259" key="2">
    <source>
        <dbReference type="Pfam" id="PF16448"/>
    </source>
</evidence>
<feature type="domain" description="LapD/MoxY periplasmic" evidence="2">
    <location>
        <begin position="25"/>
        <end position="146"/>
    </location>
</feature>
<name>A0A5J6WRV6_9GAMM</name>
<keyword evidence="1" id="KW-0472">Membrane</keyword>
<dbReference type="Pfam" id="PF16448">
    <property type="entry name" value="LapD_MoxY_N"/>
    <property type="match status" value="1"/>
</dbReference>
<dbReference type="Gene3D" id="3.30.110.200">
    <property type="match status" value="1"/>
</dbReference>
<keyword evidence="1" id="KW-0812">Transmembrane</keyword>
<organism evidence="3 4">
    <name type="scientific">Aeromonas simiae</name>
    <dbReference type="NCBI Taxonomy" id="218936"/>
    <lineage>
        <taxon>Bacteria</taxon>
        <taxon>Pseudomonadati</taxon>
        <taxon>Pseudomonadota</taxon>
        <taxon>Gammaproteobacteria</taxon>
        <taxon>Aeromonadales</taxon>
        <taxon>Aeromonadaceae</taxon>
        <taxon>Aeromonas</taxon>
    </lineage>
</organism>
<dbReference type="RefSeq" id="WP_193003166.1">
    <property type="nucleotide sequence ID" value="NZ_CP040449.1"/>
</dbReference>
<proteinExistence type="predicted"/>
<gene>
    <name evidence="3" type="ORF">FE240_01920</name>
</gene>
<dbReference type="InterPro" id="IPR042461">
    <property type="entry name" value="LapD_MoxY_peri_C"/>
</dbReference>
<dbReference type="KEGG" id="asim:FE240_01920"/>
<dbReference type="Gene3D" id="6.20.270.20">
    <property type="entry name" value="LapD/MoxY periplasmic domain"/>
    <property type="match status" value="1"/>
</dbReference>
<keyword evidence="1" id="KW-1133">Transmembrane helix</keyword>
<dbReference type="EMBL" id="CP040449">
    <property type="protein sequence ID" value="QFI53570.1"/>
    <property type="molecule type" value="Genomic_DNA"/>
</dbReference>
<feature type="transmembrane region" description="Helical" evidence="1">
    <location>
        <begin position="6"/>
        <end position="25"/>
    </location>
</feature>
<evidence type="ECO:0000256" key="1">
    <source>
        <dbReference type="SAM" id="Phobius"/>
    </source>
</evidence>
<feature type="transmembrane region" description="Helical" evidence="1">
    <location>
        <begin position="153"/>
        <end position="170"/>
    </location>
</feature>
<keyword evidence="4" id="KW-1185">Reference proteome</keyword>
<dbReference type="AlphaFoldDB" id="A0A5J6WRV6"/>
<dbReference type="InterPro" id="IPR032244">
    <property type="entry name" value="LapD_MoxY_N"/>
</dbReference>
<dbReference type="Proteomes" id="UP000594034">
    <property type="component" value="Chromosome"/>
</dbReference>
<sequence>MSLAKLLNLIILVLFLIGALLLVSLETSTVRRSVLDQMQANLETSTTAMGLVLQGSLLGGDKVLAETIVNAMFDGGFVRSATLTDPDGKVLFRREFSVGQQNVPAWFQQLVSMPPVIQEQEMTDGWNILGTIRLEGHSGYAYQHLWQALRSEIGLLLIGLAVMLLLIQWSCHRLLAPLRQISSELDLISQRRSSRTLPTPWLQEVKGVVNAVNRLISERQRDLTQQRLKLQQLAQQFPPSPFPHHHHTTARMIHFISTQGDITLYRAFIPAEAVEANWHQQQFEQLLTQWYQGDIQGLRLPMSLLQHPQWYWLEQKIRPQKGKILDWRYEGPPTSSMLARLKSLQTSGIELAFHDWPLSKESLVLLELHPRLVATHLSDAPLLWNMAAQCVHAHGTTLLEEGEHALSVDTLRNWGIDGYRKEQTS</sequence>
<reference evidence="3 4" key="1">
    <citation type="submission" date="2019-05" db="EMBL/GenBank/DDBJ databases">
        <title>OXA-830, a novel chromosomally encoded expanded-spectrum class D beta-lactamase in Aeromonas simiae.</title>
        <authorList>
            <person name="Zhou W."/>
            <person name="Chen Q."/>
        </authorList>
    </citation>
    <scope>NUCLEOTIDE SEQUENCE [LARGE SCALE GENOMIC DNA]</scope>
    <source>
        <strain evidence="3 4">A6</strain>
    </source>
</reference>
<protein>
    <recommendedName>
        <fullName evidence="2">LapD/MoxY periplasmic domain-containing protein</fullName>
    </recommendedName>
</protein>